<dbReference type="Gene3D" id="1.25.40.10">
    <property type="entry name" value="Tetratricopeptide repeat domain"/>
    <property type="match status" value="1"/>
</dbReference>
<keyword evidence="7" id="KW-1185">Reference proteome</keyword>
<feature type="domain" description="PH" evidence="4">
    <location>
        <begin position="1"/>
        <end position="144"/>
    </location>
</feature>
<evidence type="ECO:0000313" key="6">
    <source>
        <dbReference type="EMBL" id="CCI46720.1"/>
    </source>
</evidence>
<feature type="region of interest" description="Disordered" evidence="3">
    <location>
        <begin position="1435"/>
        <end position="1454"/>
    </location>
</feature>
<dbReference type="CDD" id="cd00821">
    <property type="entry name" value="PH"/>
    <property type="match status" value="1"/>
</dbReference>
<dbReference type="EMBL" id="CAIX01000138">
    <property type="protein sequence ID" value="CCI46720.1"/>
    <property type="molecule type" value="Genomic_DNA"/>
</dbReference>
<evidence type="ECO:0000256" key="3">
    <source>
        <dbReference type="SAM" id="MobiDB-lite"/>
    </source>
</evidence>
<dbReference type="Pfam" id="PF12807">
    <property type="entry name" value="eIF3_p135"/>
    <property type="match status" value="1"/>
</dbReference>
<dbReference type="SUPFAM" id="SSF50729">
    <property type="entry name" value="PH domain-like"/>
    <property type="match status" value="1"/>
</dbReference>
<dbReference type="PROSITE" id="PS51823">
    <property type="entry name" value="CLU"/>
    <property type="match status" value="1"/>
</dbReference>
<accession>A0A024GIX7</accession>
<proteinExistence type="predicted"/>
<dbReference type="CDD" id="cd14690">
    <property type="entry name" value="bZIP_CREB1"/>
    <property type="match status" value="1"/>
</dbReference>
<evidence type="ECO:0000313" key="7">
    <source>
        <dbReference type="Proteomes" id="UP000053237"/>
    </source>
</evidence>
<gene>
    <name evidence="6" type="ORF">BN9_076750</name>
</gene>
<evidence type="ECO:0000259" key="5">
    <source>
        <dbReference type="PROSITE" id="PS51823"/>
    </source>
</evidence>
<dbReference type="InterPro" id="IPR011990">
    <property type="entry name" value="TPR-like_helical_dom_sf"/>
</dbReference>
<dbReference type="InterPro" id="IPR025697">
    <property type="entry name" value="CLU_dom"/>
</dbReference>
<dbReference type="Proteomes" id="UP000053237">
    <property type="component" value="Unassembled WGS sequence"/>
</dbReference>
<sequence length="1571" mass="182787">MNSKAGKLYKSRHGLLGEKWSEKWVFIDATRLLYTAISSSAGQNSPRIAKLGLTTSTSPTSRFFSFTAPSYPSSTPKCQELLLEKYTLECRHHIVSPIQRKTKQPHRFVFNLVPKDHSHKTYSFACDTTEELDEWIRLLQRNGMDMDRLQTPSIDIPDTSRQPSQNLESVKQIREAWAKWQSEENCYGGIKARFLRHELEGAALMHSFQQIAIKLSRTLIEQIYYNEKRASLSLEYEEIRGSLTHEKESLLVYSCNGITFFVPKSEMLDHDNDHVANSGHIEEVYKLFDSEIRMASHLLMSQENLRQSKKDVDMLFIPSQCVVEWMGYRIYARETVASFGEEKLEESIFSRTLKLTRDQNERKAQLLPLKNNELILHLLNPQVLCYYPTCTSFEVNAFTEFRNHFRPELIHRLGFLFSPDFSRSHVGITKQRHNRVIDCAYDICRCQLDTALPAFMQILEFQVSSGRVYDSPSLENTLHQHGFNIRWLGYCYDLCTTRLTRRLILTEMLARASKIPFRKGLRDFIVKWKKQQEETEEKYILIPNEPVKSFYNIFLHLASNMMKIESRRFWENKVLPVLRAKFNPNGPAITFDDIWSNAIIHTPQLMSTIHFHLHYLLPKVKSLYRATIFRDYNEGSMNLESKFWNVRRKLLLLEACGDATHQYKSIRANLMLDGYMLSKLLIRSTSEPSEKRWYQTMSTQLLDVTREESPQWYTAYSKSQAMALLEMQRLIKVEEEEENHAKHVLSIEDVAISKENGKEKQVETALIPYADVQANCTLWLGENGLERSQFEWLEARMSIERQEFSRASHHLDRGIRSIQEAFGHDSIIYARCRHYQGVVLSKSDNFLDIIADAFEIATKVYEKNSLYIQSTKDTLHRLAKVLEKRGNRENASVLQVKAYWFAQKSYKVANHGSDLNFRLRTCTHVALLGQSLGYSHECIYYLHKALKTMLKIGVEQRRSDWAMSWMILTAALFKEIFRFVFSEHQKVLQWIQDEAVNRLDGYFRDSDWKVNPKLLHHSIEMQLLTYTIRTFVKLQKSTRSIIHVQNLAQVVTEELMTLQTLNKRPDSDLSDMKERIIAGPSQILNEKYVSIRPVRDAEMLKQQSRNLSNCTKNDGTFTGVAEAAAIFYLLWGMTDRRDITLDDDYTLEIKTAASTSLNWKADYKDHLETYSCGSDSFSCTPDATQDLLQDQIQPQTFTTCMTSPKANCADSTCETDSDHLELNCKEVEEEKLLSLFGANWALSLGRLDIRNLRSHKDRSFYHLIDKDLLSPSTLDLDTVQEENLIYKRARNSATEGTENLKLQVRREKNLASVREFRKRKNKKIEEMECNLKNMENENVELRMRLKIGREAIRKEQEDTRAIKEQMQEMLKRNAPEKEIATFLNMYRISYTDFGPDRREKLKFHISKIRDLLLPTQVTKLCLSVVEQGKDICTETNEKKTSRPPTPRSTSTSDAISSCCYDSAATNTLWSVLAKELEISENQEDQILERRNAIAHIRDDLHYTLQVLVRLERVIEEKNTTLAAQIKQIQHVLTPSQITKFIIWVKENPAFMYMLDKLVGTTLEPISKFDVN</sequence>
<dbReference type="InterPro" id="IPR033646">
    <property type="entry name" value="CLU-central"/>
</dbReference>
<keyword evidence="1" id="KW-0963">Cytoplasm</keyword>
<dbReference type="SMART" id="SM00233">
    <property type="entry name" value="PH"/>
    <property type="match status" value="1"/>
</dbReference>
<dbReference type="InterPro" id="IPR011993">
    <property type="entry name" value="PH-like_dom_sf"/>
</dbReference>
<evidence type="ECO:0000259" key="4">
    <source>
        <dbReference type="PROSITE" id="PS50003"/>
    </source>
</evidence>
<evidence type="ECO:0008006" key="8">
    <source>
        <dbReference type="Google" id="ProtNLM"/>
    </source>
</evidence>
<feature type="coiled-coil region" evidence="2">
    <location>
        <begin position="1317"/>
        <end position="1372"/>
    </location>
</feature>
<dbReference type="InParanoid" id="A0A024GIX7"/>
<evidence type="ECO:0000256" key="1">
    <source>
        <dbReference type="ARBA" id="ARBA00022490"/>
    </source>
</evidence>
<protein>
    <recommendedName>
        <fullName evidence="8">PH domain-containing protein</fullName>
    </recommendedName>
</protein>
<dbReference type="Gene3D" id="2.30.29.30">
    <property type="entry name" value="Pleckstrin-homology domain (PH domain)/Phosphotyrosine-binding domain (PTB)"/>
    <property type="match status" value="1"/>
</dbReference>
<reference evidence="6 7" key="1">
    <citation type="submission" date="2012-05" db="EMBL/GenBank/DDBJ databases">
        <title>Recombination and specialization in a pathogen metapopulation.</title>
        <authorList>
            <person name="Gardiner A."/>
            <person name="Kemen E."/>
            <person name="Schultz-Larsen T."/>
            <person name="MacLean D."/>
            <person name="Van Oosterhout C."/>
            <person name="Jones J.D.G."/>
        </authorList>
    </citation>
    <scope>NUCLEOTIDE SEQUENCE [LARGE SCALE GENOMIC DNA]</scope>
    <source>
        <strain evidence="6 7">Ac Nc2</strain>
    </source>
</reference>
<dbReference type="InterPro" id="IPR001849">
    <property type="entry name" value="PH_domain"/>
</dbReference>
<name>A0A024GIX7_9STRA</name>
<feature type="domain" description="Clu" evidence="5">
    <location>
        <begin position="135"/>
        <end position="424"/>
    </location>
</feature>
<dbReference type="InterPro" id="IPR027523">
    <property type="entry name" value="CLU_prot"/>
</dbReference>
<dbReference type="Pfam" id="PF00169">
    <property type="entry name" value="PH"/>
    <property type="match status" value="1"/>
</dbReference>
<comment type="caution">
    <text evidence="6">The sequence shown here is derived from an EMBL/GenBank/DDBJ whole genome shotgun (WGS) entry which is preliminary data.</text>
</comment>
<dbReference type="PANTHER" id="PTHR12601">
    <property type="entry name" value="EUKARYOTIC TRANSLATION INITIATION FACTOR 3 SUBUNIT EIF-3"/>
    <property type="match status" value="1"/>
</dbReference>
<evidence type="ECO:0000256" key="2">
    <source>
        <dbReference type="SAM" id="Coils"/>
    </source>
</evidence>
<keyword evidence="2" id="KW-0175">Coiled coil</keyword>
<dbReference type="OrthoDB" id="295274at2759"/>
<organism evidence="6 7">
    <name type="scientific">Albugo candida</name>
    <dbReference type="NCBI Taxonomy" id="65357"/>
    <lineage>
        <taxon>Eukaryota</taxon>
        <taxon>Sar</taxon>
        <taxon>Stramenopiles</taxon>
        <taxon>Oomycota</taxon>
        <taxon>Peronosporomycetes</taxon>
        <taxon>Albuginales</taxon>
        <taxon>Albuginaceae</taxon>
        <taxon>Albugo</taxon>
    </lineage>
</organism>
<dbReference type="PROSITE" id="PS50003">
    <property type="entry name" value="PH_DOMAIN"/>
    <property type="match status" value="1"/>
</dbReference>
<dbReference type="CDD" id="cd15466">
    <property type="entry name" value="CLU-central"/>
    <property type="match status" value="1"/>
</dbReference>